<feature type="domain" description="4Fe-4S ferredoxin-type" evidence="1">
    <location>
        <begin position="40"/>
        <end position="68"/>
    </location>
</feature>
<dbReference type="InterPro" id="IPR017900">
    <property type="entry name" value="4Fe4S_Fe_S_CS"/>
</dbReference>
<dbReference type="PROSITE" id="PS00198">
    <property type="entry name" value="4FE4S_FER_1"/>
    <property type="match status" value="1"/>
</dbReference>
<reference evidence="2" key="1">
    <citation type="journal article" date="2014" name="Front. Microbiol.">
        <title>High frequency of phylogenetically diverse reductive dehalogenase-homologous genes in deep subseafloor sedimentary metagenomes.</title>
        <authorList>
            <person name="Kawai M."/>
            <person name="Futagami T."/>
            <person name="Toyoda A."/>
            <person name="Takaki Y."/>
            <person name="Nishi S."/>
            <person name="Hori S."/>
            <person name="Arai W."/>
            <person name="Tsubouchi T."/>
            <person name="Morono Y."/>
            <person name="Uchiyama I."/>
            <person name="Ito T."/>
            <person name="Fujiyama A."/>
            <person name="Inagaki F."/>
            <person name="Takami H."/>
        </authorList>
    </citation>
    <scope>NUCLEOTIDE SEQUENCE</scope>
    <source>
        <strain evidence="2">Expedition CK06-06</strain>
    </source>
</reference>
<gene>
    <name evidence="2" type="ORF">S06H3_14990</name>
</gene>
<feature type="non-terminal residue" evidence="2">
    <location>
        <position position="1"/>
    </location>
</feature>
<dbReference type="EMBL" id="BARV01007355">
    <property type="protein sequence ID" value="GAI06821.1"/>
    <property type="molecule type" value="Genomic_DNA"/>
</dbReference>
<dbReference type="SUPFAM" id="SSF54862">
    <property type="entry name" value="4Fe-4S ferredoxins"/>
    <property type="match status" value="1"/>
</dbReference>
<evidence type="ECO:0000313" key="2">
    <source>
        <dbReference type="EMBL" id="GAI06821.1"/>
    </source>
</evidence>
<accession>X1LLW4</accession>
<feature type="domain" description="4Fe-4S ferredoxin-type" evidence="1">
    <location>
        <begin position="1"/>
        <end position="24"/>
    </location>
</feature>
<sequence>DEMCKDCRVCVEACPVHAFTGQAFDRPRPRSEIFAAEACDRYVSDQEQTIGARACGMCVYICPFGRKK</sequence>
<comment type="caution">
    <text evidence="2">The sequence shown here is derived from an EMBL/GenBank/DDBJ whole genome shotgun (WGS) entry which is preliminary data.</text>
</comment>
<evidence type="ECO:0000259" key="1">
    <source>
        <dbReference type="PROSITE" id="PS51379"/>
    </source>
</evidence>
<dbReference type="Pfam" id="PF13484">
    <property type="entry name" value="Fer4_16"/>
    <property type="match status" value="1"/>
</dbReference>
<protein>
    <recommendedName>
        <fullName evidence="1">4Fe-4S ferredoxin-type domain-containing protein</fullName>
    </recommendedName>
</protein>
<organism evidence="2">
    <name type="scientific">marine sediment metagenome</name>
    <dbReference type="NCBI Taxonomy" id="412755"/>
    <lineage>
        <taxon>unclassified sequences</taxon>
        <taxon>metagenomes</taxon>
        <taxon>ecological metagenomes</taxon>
    </lineage>
</organism>
<dbReference type="InterPro" id="IPR017896">
    <property type="entry name" value="4Fe4S_Fe-S-bd"/>
</dbReference>
<name>X1LLW4_9ZZZZ</name>
<dbReference type="AlphaFoldDB" id="X1LLW4"/>
<dbReference type="PROSITE" id="PS51379">
    <property type="entry name" value="4FE4S_FER_2"/>
    <property type="match status" value="2"/>
</dbReference>
<dbReference type="Gene3D" id="3.30.70.20">
    <property type="match status" value="1"/>
</dbReference>
<proteinExistence type="predicted"/>